<dbReference type="CDD" id="cd00077">
    <property type="entry name" value="HDc"/>
    <property type="match status" value="1"/>
</dbReference>
<dbReference type="SUPFAM" id="SSF109604">
    <property type="entry name" value="HD-domain/PDEase-like"/>
    <property type="match status" value="1"/>
</dbReference>
<sequence length="488" mass="53835">MRIDLVAAITGSLGLMALAYGIRLLARPAKTEKTMITAEPAGPKKSGERESKTLADVSRIWVGRKEVLDFREIARIWRITQETIQAPSAPKYQHDEIAAFHAKWVQRPMVRGEKKAVIEGILSILDQHGDCPSVVQRNENESEKKYDRSVFDKLATVPLWRHSLDVAGSLAGRMKQAIMLPDALIAGLGHDLGKIPSYQEALYRTGDHPIVSIIALNRIPGYESLKNRDDISLAVRQHHLVKAETPLGADLKEADRETRLAEISRLTDGPLPETRQNAQPLTEPHTSEAVDSKQEQAETAKMSKPAGNAPQEQIPPAPIGREEAHPAATVSGNALGGLDNLDLDKLLSVLRLRINKLEKGRWSIISTLDGLVLVQPDELWAQLKKQIGATPAIQMAEGDEGRKREILGRIVSRLDREKQAIAGDLLKHGFHTTQCLVVMENGKAMKVPLIPFRVETFGLLPSALEKLKSPDLNRMAKKVKTVRESGHG</sequence>
<name>A0A1L3GDA4_SYNAC</name>
<evidence type="ECO:0000313" key="4">
    <source>
        <dbReference type="Proteomes" id="UP000182264"/>
    </source>
</evidence>
<gene>
    <name evidence="3" type="ORF">A7E75_01965</name>
</gene>
<dbReference type="InterPro" id="IPR003607">
    <property type="entry name" value="HD/PDEase_dom"/>
</dbReference>
<dbReference type="Proteomes" id="UP000182264">
    <property type="component" value="Chromosome"/>
</dbReference>
<organism evidence="3 4">
    <name type="scientific">Syntrophotalea acetylenica</name>
    <name type="common">Pelobacter acetylenicus</name>
    <dbReference type="NCBI Taxonomy" id="29542"/>
    <lineage>
        <taxon>Bacteria</taxon>
        <taxon>Pseudomonadati</taxon>
        <taxon>Thermodesulfobacteriota</taxon>
        <taxon>Desulfuromonadia</taxon>
        <taxon>Desulfuromonadales</taxon>
        <taxon>Syntrophotaleaceae</taxon>
        <taxon>Syntrophotalea</taxon>
    </lineage>
</organism>
<evidence type="ECO:0000259" key="2">
    <source>
        <dbReference type="Pfam" id="PF01966"/>
    </source>
</evidence>
<dbReference type="KEGG" id="pace:A6070_10585"/>
<dbReference type="Pfam" id="PF01966">
    <property type="entry name" value="HD"/>
    <property type="match status" value="1"/>
</dbReference>
<reference evidence="3 4" key="1">
    <citation type="journal article" date="2017" name="Genome Announc.">
        <title>Complete Genome Sequences of Two Acetylene-Fermenting Pelobacter acetylenicus Strains.</title>
        <authorList>
            <person name="Sutton J.M."/>
            <person name="Baesman S.M."/>
            <person name="Fierst J.L."/>
            <person name="Poret-Peterson A.T."/>
            <person name="Oremland R.S."/>
            <person name="Dunlap D.S."/>
            <person name="Akob D.M."/>
        </authorList>
    </citation>
    <scope>NUCLEOTIDE SEQUENCE [LARGE SCALE GENOMIC DNA]</scope>
    <source>
        <strain evidence="3 4">DSM 3247</strain>
    </source>
</reference>
<dbReference type="RefSeq" id="WP_072285738.1">
    <property type="nucleotide sequence ID" value="NZ_CP015455.1"/>
</dbReference>
<dbReference type="AlphaFoldDB" id="A0A1L3GDA4"/>
<accession>A0A1L3GDA4</accession>
<keyword evidence="4" id="KW-1185">Reference proteome</keyword>
<dbReference type="STRING" id="29542.A6070_10585"/>
<feature type="region of interest" description="Disordered" evidence="1">
    <location>
        <begin position="263"/>
        <end position="335"/>
    </location>
</feature>
<feature type="compositionally biased region" description="Basic and acidic residues" evidence="1">
    <location>
        <begin position="285"/>
        <end position="298"/>
    </location>
</feature>
<dbReference type="OrthoDB" id="5428414at2"/>
<protein>
    <recommendedName>
        <fullName evidence="2">HD domain-containing protein</fullName>
    </recommendedName>
</protein>
<feature type="domain" description="HD" evidence="2">
    <location>
        <begin position="161"/>
        <end position="258"/>
    </location>
</feature>
<evidence type="ECO:0000313" key="3">
    <source>
        <dbReference type="EMBL" id="APG23923.1"/>
    </source>
</evidence>
<dbReference type="EMBL" id="CP015518">
    <property type="protein sequence ID" value="APG23923.1"/>
    <property type="molecule type" value="Genomic_DNA"/>
</dbReference>
<evidence type="ECO:0000256" key="1">
    <source>
        <dbReference type="SAM" id="MobiDB-lite"/>
    </source>
</evidence>
<proteinExistence type="predicted"/>
<dbReference type="InterPro" id="IPR006674">
    <property type="entry name" value="HD_domain"/>
</dbReference>